<evidence type="ECO:0000256" key="7">
    <source>
        <dbReference type="ARBA" id="ARBA00023288"/>
    </source>
</evidence>
<evidence type="ECO:0000313" key="10">
    <source>
        <dbReference type="EMBL" id="SDC49308.1"/>
    </source>
</evidence>
<dbReference type="InterPro" id="IPR008844">
    <property type="entry name" value="Spore_GerAC-like"/>
</dbReference>
<organism evidence="10 11">
    <name type="scientific">Terribacillus halophilus</name>
    <dbReference type="NCBI Taxonomy" id="361279"/>
    <lineage>
        <taxon>Bacteria</taxon>
        <taxon>Bacillati</taxon>
        <taxon>Bacillota</taxon>
        <taxon>Bacilli</taxon>
        <taxon>Bacillales</taxon>
        <taxon>Bacillaceae</taxon>
        <taxon>Terribacillus</taxon>
    </lineage>
</organism>
<dbReference type="Gene3D" id="3.30.300.210">
    <property type="entry name" value="Nutrient germinant receptor protein C, domain 3"/>
    <property type="match status" value="1"/>
</dbReference>
<dbReference type="Pfam" id="PF05504">
    <property type="entry name" value="Spore_GerAC"/>
    <property type="match status" value="1"/>
</dbReference>
<evidence type="ECO:0000256" key="6">
    <source>
        <dbReference type="ARBA" id="ARBA00023139"/>
    </source>
</evidence>
<dbReference type="RefSeq" id="WP_093726363.1">
    <property type="nucleotide sequence ID" value="NZ_FMZB01000002.1"/>
</dbReference>
<reference evidence="11" key="1">
    <citation type="submission" date="2016-10" db="EMBL/GenBank/DDBJ databases">
        <authorList>
            <person name="Varghese N."/>
            <person name="Submissions S."/>
        </authorList>
    </citation>
    <scope>NUCLEOTIDE SEQUENCE [LARGE SCALE GENOMIC DNA]</scope>
    <source>
        <strain evidence="11">DSM 21620</strain>
    </source>
</reference>
<sequence>MKKIIVILFLIFLPALLGGCFDQKELEEQAFVVSIGVDKTDTRGVFRFSFQIANPEVGSSATGTSTKEPAQAVISVLGSDFLTATNAANATVAKEITLNQARVVIISEKLARSKEFIHLMQSAPSTVDLKLNAQLVVSKENAETFIRNNKPRLESRPHKYYQYMLDRAKETGIIPDAPLVRFFQITEGDADLFIAPYATTIRDDETEIGEEDHYKAGEIPVKGESQTQFMGSAVFREGQMISTLTGEENRFCLMFDSTLAQKDILISFNDPLMKEYQVAGRLDINNVKVKVDYKKEKQTTINVFVDFNINIHAIPSTVDYIQSLEKQRILKNSIEKQIKNRGERFINKTQEKFKAEPFYWSLHIRHKFLDIKQYEKADWMNKIYPNAQVRLHFNLEGLEFGKMLRETDIEEVRD</sequence>
<keyword evidence="11" id="KW-1185">Reference proteome</keyword>
<keyword evidence="3" id="KW-0309">Germination</keyword>
<keyword evidence="6" id="KW-0564">Palmitate</keyword>
<evidence type="ECO:0000256" key="4">
    <source>
        <dbReference type="ARBA" id="ARBA00022729"/>
    </source>
</evidence>
<dbReference type="PANTHER" id="PTHR35789:SF1">
    <property type="entry name" value="SPORE GERMINATION PROTEIN B3"/>
    <property type="match status" value="1"/>
</dbReference>
<protein>
    <submittedName>
        <fullName evidence="10">Germination protein, Ger(X)C family</fullName>
    </submittedName>
</protein>
<comment type="similarity">
    <text evidence="2">Belongs to the GerABKC lipoprotein family.</text>
</comment>
<keyword evidence="5" id="KW-0472">Membrane</keyword>
<name>A0A1G6M191_9BACI</name>
<comment type="subcellular location">
    <subcellularLocation>
        <location evidence="1">Membrane</location>
        <topology evidence="1">Lipid-anchor</topology>
    </subcellularLocation>
</comment>
<proteinExistence type="inferred from homology"/>
<dbReference type="STRING" id="361279.SAMN05421663_102567"/>
<dbReference type="AlphaFoldDB" id="A0A1G6M191"/>
<feature type="domain" description="Spore germination GerAC-like C-terminal" evidence="8">
    <location>
        <begin position="230"/>
        <end position="395"/>
    </location>
</feature>
<feature type="domain" description="Spore germination protein N-terminal" evidence="9">
    <location>
        <begin position="22"/>
        <end position="197"/>
    </location>
</feature>
<evidence type="ECO:0000259" key="8">
    <source>
        <dbReference type="Pfam" id="PF05504"/>
    </source>
</evidence>
<evidence type="ECO:0000256" key="2">
    <source>
        <dbReference type="ARBA" id="ARBA00007886"/>
    </source>
</evidence>
<evidence type="ECO:0000259" key="9">
    <source>
        <dbReference type="Pfam" id="PF25198"/>
    </source>
</evidence>
<dbReference type="PROSITE" id="PS51257">
    <property type="entry name" value="PROKAR_LIPOPROTEIN"/>
    <property type="match status" value="1"/>
</dbReference>
<evidence type="ECO:0000256" key="1">
    <source>
        <dbReference type="ARBA" id="ARBA00004635"/>
    </source>
</evidence>
<keyword evidence="7" id="KW-0449">Lipoprotein</keyword>
<evidence type="ECO:0000313" key="11">
    <source>
        <dbReference type="Proteomes" id="UP000198666"/>
    </source>
</evidence>
<dbReference type="PANTHER" id="PTHR35789">
    <property type="entry name" value="SPORE GERMINATION PROTEIN B3"/>
    <property type="match status" value="1"/>
</dbReference>
<evidence type="ECO:0000256" key="5">
    <source>
        <dbReference type="ARBA" id="ARBA00023136"/>
    </source>
</evidence>
<keyword evidence="4" id="KW-0732">Signal</keyword>
<dbReference type="InterPro" id="IPR038501">
    <property type="entry name" value="Spore_GerAC_C_sf"/>
</dbReference>
<dbReference type="InterPro" id="IPR057336">
    <property type="entry name" value="GerAC_N"/>
</dbReference>
<dbReference type="GO" id="GO:0016020">
    <property type="term" value="C:membrane"/>
    <property type="evidence" value="ECO:0007669"/>
    <property type="project" value="UniProtKB-SubCell"/>
</dbReference>
<dbReference type="GO" id="GO:0009847">
    <property type="term" value="P:spore germination"/>
    <property type="evidence" value="ECO:0007669"/>
    <property type="project" value="InterPro"/>
</dbReference>
<dbReference type="InterPro" id="IPR046953">
    <property type="entry name" value="Spore_GerAC-like_C"/>
</dbReference>
<dbReference type="Proteomes" id="UP000198666">
    <property type="component" value="Unassembled WGS sequence"/>
</dbReference>
<dbReference type="Pfam" id="PF25198">
    <property type="entry name" value="Spore_GerAC_N"/>
    <property type="match status" value="1"/>
</dbReference>
<dbReference type="OrthoDB" id="9816067at2"/>
<gene>
    <name evidence="10" type="ORF">SAMN05421663_102567</name>
</gene>
<accession>A0A1G6M191</accession>
<dbReference type="EMBL" id="FMZB01000002">
    <property type="protein sequence ID" value="SDC49308.1"/>
    <property type="molecule type" value="Genomic_DNA"/>
</dbReference>
<dbReference type="NCBIfam" id="TIGR02887">
    <property type="entry name" value="spore_ger_x_C"/>
    <property type="match status" value="1"/>
</dbReference>
<evidence type="ECO:0000256" key="3">
    <source>
        <dbReference type="ARBA" id="ARBA00022544"/>
    </source>
</evidence>